<protein>
    <submittedName>
        <fullName evidence="2">DNA-binding protein</fullName>
    </submittedName>
</protein>
<dbReference type="RefSeq" id="WP_115068128.1">
    <property type="nucleotide sequence ID" value="NZ_UHID01000001.1"/>
</dbReference>
<dbReference type="GO" id="GO:0003677">
    <property type="term" value="F:DNA binding"/>
    <property type="evidence" value="ECO:0007669"/>
    <property type="project" value="UniProtKB-KW"/>
</dbReference>
<accession>A0A380MUI1</accession>
<dbReference type="SUPFAM" id="SSF47413">
    <property type="entry name" value="lambda repressor-like DNA-binding domains"/>
    <property type="match status" value="1"/>
</dbReference>
<dbReference type="Pfam" id="PF19054">
    <property type="entry name" value="DUF5753"/>
    <property type="match status" value="1"/>
</dbReference>
<dbReference type="SMART" id="SM00530">
    <property type="entry name" value="HTH_XRE"/>
    <property type="match status" value="1"/>
</dbReference>
<keyword evidence="2" id="KW-0238">DNA-binding</keyword>
<name>A0A380MUI1_STRGR</name>
<dbReference type="PROSITE" id="PS50943">
    <property type="entry name" value="HTH_CROC1"/>
    <property type="match status" value="1"/>
</dbReference>
<dbReference type="Proteomes" id="UP000254150">
    <property type="component" value="Unassembled WGS sequence"/>
</dbReference>
<dbReference type="InterPro" id="IPR001387">
    <property type="entry name" value="Cro/C1-type_HTH"/>
</dbReference>
<dbReference type="EMBL" id="UHID01000001">
    <property type="protein sequence ID" value="SUO95844.1"/>
    <property type="molecule type" value="Genomic_DNA"/>
</dbReference>
<evidence type="ECO:0000259" key="1">
    <source>
        <dbReference type="PROSITE" id="PS50943"/>
    </source>
</evidence>
<sequence>MQQRKKSSKKVTSWEVLGKQLAEFRRVAGLTQGQLTDLARVGEDTVSSVEQGRRRLQADLAERLDTILETKRALSTAVSTIPTHERYPLFAQDFIEHEQTAVTILSYESHVIPGLLQTSEYARTVFGNAYPPLTTQGLEEAVQARVDRKQILSRDIPPMMSFIIEESVLLRHLGDPQAMSQQIQHLRDCADLPCLSLQVMPTNTDAHAGLAGPLVLLETPDHDHLAYIEGHHRGFMVDDQDEVSAYQQKYGMLRAQALSPQKTKDLLNTLLGVK</sequence>
<dbReference type="InterPro" id="IPR010982">
    <property type="entry name" value="Lambda_DNA-bd_dom_sf"/>
</dbReference>
<dbReference type="CDD" id="cd00093">
    <property type="entry name" value="HTH_XRE"/>
    <property type="match status" value="1"/>
</dbReference>
<gene>
    <name evidence="2" type="ORF">NCTC7807_01456</name>
</gene>
<reference evidence="2 3" key="1">
    <citation type="submission" date="2018-06" db="EMBL/GenBank/DDBJ databases">
        <authorList>
            <consortium name="Pathogen Informatics"/>
            <person name="Doyle S."/>
        </authorList>
    </citation>
    <scope>NUCLEOTIDE SEQUENCE [LARGE SCALE GENOMIC DNA]</scope>
    <source>
        <strain evidence="2 3">NCTC7807</strain>
    </source>
</reference>
<dbReference type="Gene3D" id="1.10.260.40">
    <property type="entry name" value="lambda repressor-like DNA-binding domains"/>
    <property type="match status" value="1"/>
</dbReference>
<evidence type="ECO:0000313" key="3">
    <source>
        <dbReference type="Proteomes" id="UP000254150"/>
    </source>
</evidence>
<dbReference type="InterPro" id="IPR043917">
    <property type="entry name" value="DUF5753"/>
</dbReference>
<dbReference type="AlphaFoldDB" id="A0A380MUI1"/>
<feature type="domain" description="HTH cro/C1-type" evidence="1">
    <location>
        <begin position="21"/>
        <end position="75"/>
    </location>
</feature>
<organism evidence="2 3">
    <name type="scientific">Streptomyces griseus</name>
    <dbReference type="NCBI Taxonomy" id="1911"/>
    <lineage>
        <taxon>Bacteria</taxon>
        <taxon>Bacillati</taxon>
        <taxon>Actinomycetota</taxon>
        <taxon>Actinomycetes</taxon>
        <taxon>Kitasatosporales</taxon>
        <taxon>Streptomycetaceae</taxon>
        <taxon>Streptomyces</taxon>
    </lineage>
</organism>
<dbReference type="Pfam" id="PF13560">
    <property type="entry name" value="HTH_31"/>
    <property type="match status" value="1"/>
</dbReference>
<proteinExistence type="predicted"/>
<evidence type="ECO:0000313" key="2">
    <source>
        <dbReference type="EMBL" id="SUO95844.1"/>
    </source>
</evidence>